<dbReference type="OrthoDB" id="426293at2759"/>
<keyword evidence="1" id="KW-0677">Repeat</keyword>
<gene>
    <name evidence="5" type="primary">LOC113204667</name>
</gene>
<organism evidence="4 5">
    <name type="scientific">Frankliniella occidentalis</name>
    <name type="common">Western flower thrips</name>
    <name type="synonym">Euthrips occidentalis</name>
    <dbReference type="NCBI Taxonomy" id="133901"/>
    <lineage>
        <taxon>Eukaryota</taxon>
        <taxon>Metazoa</taxon>
        <taxon>Ecdysozoa</taxon>
        <taxon>Arthropoda</taxon>
        <taxon>Hexapoda</taxon>
        <taxon>Insecta</taxon>
        <taxon>Pterygota</taxon>
        <taxon>Neoptera</taxon>
        <taxon>Paraneoptera</taxon>
        <taxon>Thysanoptera</taxon>
        <taxon>Terebrantia</taxon>
        <taxon>Thripoidea</taxon>
        <taxon>Thripidae</taxon>
        <taxon>Frankliniella</taxon>
    </lineage>
</organism>
<dbReference type="Pfam" id="PF00023">
    <property type="entry name" value="Ank"/>
    <property type="match status" value="1"/>
</dbReference>
<feature type="repeat" description="ANK" evidence="3">
    <location>
        <begin position="1168"/>
        <end position="1191"/>
    </location>
</feature>
<dbReference type="KEGG" id="foc:113204667"/>
<evidence type="ECO:0000256" key="2">
    <source>
        <dbReference type="ARBA" id="ARBA00023043"/>
    </source>
</evidence>
<keyword evidence="2 3" id="KW-0040">ANK repeat</keyword>
<sequence>MEDAAAWWRSHRAARVRNLLDVTDKLRSGRGQPSAEDLSDALLEAMRADNKKQLEYIVHRVEDGRLWEESLAAAWRRARVQRLPLREDMQKCAVDIMVQLRYGRTTEELSGELLKALRDNSVEGVEDLLCTVSNVRLKKDSLEAARCQAPAQGVFLRKPMKTFLKGLLSGYSELLSKEQTLGWEALWGLVDRLLDEYLPSLIDLLRPNGEEEDEAVELATLSVLGIRELKGHFHRSTWEEVEYLLVLFVEARTVYKTLAFLVASADRIRVHLEFFLEMVKGLRTTCSSLQDRKKALKEMKKAPTVPDQRLDKDFALLRDWHSLDEAVQALEAAIAALQLPSKSWKEWGWLALRRGLFLAGEKMKNTWSSPNLSVRYTKLLELTAPEGILKLLCRGIRDVQEHPRVPGSNAEALTMSDLDSEQRRKWLEEELGRVLHTVSAMLTEAESDLLAKKGKNLNIAQRWRVNSSLRSKYVTPDTNVVYREVKKHLEAANRGKNDKELEKIIKELGDLLCQKNTIDVFPNKLHELVLLTENNHKIYQAVVQHCPQVFSRIRQLLDWKGAEGLSKFQADLNESSCIGSGPGEASRHAIERALSALEAIRRDSKHEGPVRPYAIEGGLQALASRWYKDDQAPPLLVAHEPALFGRQLRNYLNHQDLAMKLFFPSHRECSSLWTLLFVRRSLVADRPGVTHRVRELAAAAPLNAEVLDLARFKDAMFRGARRGDLAEVQRAAGFGVDISSRDCRGRTLLHAAAEDGQASLVDWLLKTKAVDPLARDWEGRSALHCAGTGEVAELLLAAGRVAPCDYGCSPLHSAAFSGRADVILALIPHYDLHAKDGTLLTPLHLAAGGGHEAAVRALLQAGARYESVGKRVTPLTVAAEAGSAPVVSLLLDPSLDLLAQPSDDDCWRAAGVAGIRRHSDVFSTLSAELKERRVQLDSESAERCVGRVAMGGSTEVADELLEHWPDAAWLELDLYGQKTALFLAATHGHAALVHTLLSRGADPLQRDKVSDTALHWAAVFGSVEVINALWDHTQAEQDPGRREELLRLWEGCREKYPPLCVAAGRGLLEAVQLLVKRGADKDAAPPDDPDRTPFWGAAYGGHTEVVRWLLEKGARLYDRSKPSLTPLMAAAQWGHLAVVELLVPASQPTDTEQQQRERLELLQHVDPRGWTALHLAVQSGSLAVVKHLLERERELLVARLKDKRPRNVTVYSGLRTALQCCVECDAPSSVFRELLGYMEDPRLMELGGKGVTDVRDMVQAALNNVDYSSLVWTVLYGRGHHVQEMKKVLRESLRRLLDPVPIEAEESLRLLSLQ</sequence>
<reference evidence="5" key="1">
    <citation type="submission" date="2025-08" db="UniProtKB">
        <authorList>
            <consortium name="RefSeq"/>
        </authorList>
    </citation>
    <scope>IDENTIFICATION</scope>
    <source>
        <tissue evidence="5">Whole organism</tissue>
    </source>
</reference>
<evidence type="ECO:0000256" key="1">
    <source>
        <dbReference type="ARBA" id="ARBA00022737"/>
    </source>
</evidence>
<dbReference type="PANTHER" id="PTHR24123:SF33">
    <property type="entry name" value="PROTEIN HOS4"/>
    <property type="match status" value="1"/>
</dbReference>
<dbReference type="Proteomes" id="UP000504606">
    <property type="component" value="Unplaced"/>
</dbReference>
<dbReference type="InterPro" id="IPR002110">
    <property type="entry name" value="Ankyrin_rpt"/>
</dbReference>
<dbReference type="GeneID" id="113204667"/>
<dbReference type="PROSITE" id="PS50297">
    <property type="entry name" value="ANK_REP_REGION"/>
    <property type="match status" value="4"/>
</dbReference>
<dbReference type="SMART" id="SM00248">
    <property type="entry name" value="ANK"/>
    <property type="match status" value="12"/>
</dbReference>
<dbReference type="PANTHER" id="PTHR24123">
    <property type="entry name" value="ANKYRIN REPEAT-CONTAINING"/>
    <property type="match status" value="1"/>
</dbReference>
<dbReference type="InterPro" id="IPR051165">
    <property type="entry name" value="Multifunctional_ANK_Repeat"/>
</dbReference>
<keyword evidence="4" id="KW-1185">Reference proteome</keyword>
<dbReference type="InterPro" id="IPR036770">
    <property type="entry name" value="Ankyrin_rpt-contain_sf"/>
</dbReference>
<protein>
    <submittedName>
        <fullName evidence="5">Uncharacterized protein LOC113204667</fullName>
    </submittedName>
</protein>
<dbReference type="RefSeq" id="XP_026275707.1">
    <property type="nucleotide sequence ID" value="XM_026419922.2"/>
</dbReference>
<evidence type="ECO:0000313" key="4">
    <source>
        <dbReference type="Proteomes" id="UP000504606"/>
    </source>
</evidence>
<accession>A0A6J1S3U9</accession>
<feature type="repeat" description="ANK" evidence="3">
    <location>
        <begin position="976"/>
        <end position="1008"/>
    </location>
</feature>
<feature type="repeat" description="ANK" evidence="3">
    <location>
        <begin position="1054"/>
        <end position="1086"/>
    </location>
</feature>
<dbReference type="SUPFAM" id="SSF48403">
    <property type="entry name" value="Ankyrin repeat"/>
    <property type="match status" value="2"/>
</dbReference>
<feature type="repeat" description="ANK" evidence="3">
    <location>
        <begin position="744"/>
        <end position="769"/>
    </location>
</feature>
<dbReference type="Gene3D" id="1.25.40.20">
    <property type="entry name" value="Ankyrin repeat-containing domain"/>
    <property type="match status" value="4"/>
</dbReference>
<evidence type="ECO:0000256" key="3">
    <source>
        <dbReference type="PROSITE-ProRule" id="PRU00023"/>
    </source>
</evidence>
<dbReference type="Pfam" id="PF12796">
    <property type="entry name" value="Ank_2"/>
    <property type="match status" value="4"/>
</dbReference>
<evidence type="ECO:0000313" key="5">
    <source>
        <dbReference type="RefSeq" id="XP_026275707.1"/>
    </source>
</evidence>
<proteinExistence type="predicted"/>
<feature type="repeat" description="ANK" evidence="3">
    <location>
        <begin position="1089"/>
        <end position="1121"/>
    </location>
</feature>
<name>A0A6J1S3U9_FRAOC</name>
<dbReference type="PROSITE" id="PS50088">
    <property type="entry name" value="ANK_REPEAT"/>
    <property type="match status" value="6"/>
</dbReference>
<feature type="repeat" description="ANK" evidence="3">
    <location>
        <begin position="838"/>
        <end position="870"/>
    </location>
</feature>